<dbReference type="Gene3D" id="2.10.70.10">
    <property type="entry name" value="Complement Module, domain 1"/>
    <property type="match status" value="1"/>
</dbReference>
<keyword evidence="6" id="KW-1185">Reference proteome</keyword>
<reference evidence="5 6" key="1">
    <citation type="submission" date="2019-07" db="EMBL/GenBank/DDBJ databases">
        <title>Draft genome assembly of a fouling barnacle, Amphibalanus amphitrite (Darwin, 1854): The first reference genome for Thecostraca.</title>
        <authorList>
            <person name="Kim W."/>
        </authorList>
    </citation>
    <scope>NUCLEOTIDE SEQUENCE [LARGE SCALE GENOMIC DNA]</scope>
    <source>
        <strain evidence="5">SNU_AA5</strain>
        <tissue evidence="5">Soma without cirri and trophi</tissue>
    </source>
</reference>
<dbReference type="OrthoDB" id="10026788at2759"/>
<feature type="domain" description="Sushi" evidence="4">
    <location>
        <begin position="22"/>
        <end position="77"/>
    </location>
</feature>
<dbReference type="Proteomes" id="UP000440578">
    <property type="component" value="Unassembled WGS sequence"/>
</dbReference>
<proteinExistence type="predicted"/>
<gene>
    <name evidence="5" type="primary">hig_3</name>
    <name evidence="5" type="ORF">FJT64_024413</name>
</gene>
<dbReference type="PROSITE" id="PS50923">
    <property type="entry name" value="SUSHI"/>
    <property type="match status" value="1"/>
</dbReference>
<sequence length="389" mass="41967">MQQRRGALASGDREVYKMLNSQWCGGVAVFQSAGLFHHGTRLTARCQEVGMFRQLGGSSLLCVDGRWNPPQPPVCQPTTVLTNFSPEASAPTIVHHVPTGSVQPSADGRLVAYPGSIVHLDCLLLRTRGNPTWLWSASGRAYPTGWAIAADERDWKYRLSVYYASAADTGNLTCRSPDGAYNTVRLELVGAGTLESARCGRRLVGAGVQKRACCARLLVGAVPPRRACCGRRLIDAGTLESTRCGRRLVGVGVQWRTCYSRLLVGTGSPWRARCGRRLVRAGVQKRACCARLLVGAGPRWRACCGWRLIDAGTLEPARCGWRLIDAGTLESARCGRRLVGAGVQKRACCARLLVGAVPPRRACCGRRLIDAGTLESARCGRRLVGVGVQ</sequence>
<name>A0A6A4WEK6_AMPAM</name>
<evidence type="ECO:0000313" key="5">
    <source>
        <dbReference type="EMBL" id="KAF0303609.1"/>
    </source>
</evidence>
<dbReference type="InterPro" id="IPR007110">
    <property type="entry name" value="Ig-like_dom"/>
</dbReference>
<keyword evidence="2" id="KW-0768">Sushi</keyword>
<evidence type="ECO:0000313" key="6">
    <source>
        <dbReference type="Proteomes" id="UP000440578"/>
    </source>
</evidence>
<dbReference type="AlphaFoldDB" id="A0A6A4WEK6"/>
<dbReference type="PROSITE" id="PS50835">
    <property type="entry name" value="IG_LIKE"/>
    <property type="match status" value="1"/>
</dbReference>
<comment type="caution">
    <text evidence="5">The sequence shown here is derived from an EMBL/GenBank/DDBJ whole genome shotgun (WGS) entry which is preliminary data.</text>
</comment>
<accession>A0A6A4WEK6</accession>
<evidence type="ECO:0000259" key="4">
    <source>
        <dbReference type="PROSITE" id="PS50923"/>
    </source>
</evidence>
<organism evidence="5 6">
    <name type="scientific">Amphibalanus amphitrite</name>
    <name type="common">Striped barnacle</name>
    <name type="synonym">Balanus amphitrite</name>
    <dbReference type="NCBI Taxonomy" id="1232801"/>
    <lineage>
        <taxon>Eukaryota</taxon>
        <taxon>Metazoa</taxon>
        <taxon>Ecdysozoa</taxon>
        <taxon>Arthropoda</taxon>
        <taxon>Crustacea</taxon>
        <taxon>Multicrustacea</taxon>
        <taxon>Cirripedia</taxon>
        <taxon>Thoracica</taxon>
        <taxon>Thoracicalcarea</taxon>
        <taxon>Balanomorpha</taxon>
        <taxon>Balanoidea</taxon>
        <taxon>Balanidae</taxon>
        <taxon>Amphibalaninae</taxon>
        <taxon>Amphibalanus</taxon>
    </lineage>
</organism>
<feature type="domain" description="Ig-like" evidence="3">
    <location>
        <begin position="98"/>
        <end position="187"/>
    </location>
</feature>
<comment type="caution">
    <text evidence="2">Lacks conserved residue(s) required for the propagation of feature annotation.</text>
</comment>
<evidence type="ECO:0000256" key="2">
    <source>
        <dbReference type="PROSITE-ProRule" id="PRU00302"/>
    </source>
</evidence>
<evidence type="ECO:0000259" key="3">
    <source>
        <dbReference type="PROSITE" id="PS50835"/>
    </source>
</evidence>
<keyword evidence="1" id="KW-1015">Disulfide bond</keyword>
<protein>
    <submittedName>
        <fullName evidence="5">Locomotion-related protein Hikaru genki</fullName>
    </submittedName>
</protein>
<evidence type="ECO:0000256" key="1">
    <source>
        <dbReference type="ARBA" id="ARBA00023157"/>
    </source>
</evidence>
<dbReference type="InterPro" id="IPR000436">
    <property type="entry name" value="Sushi_SCR_CCP_dom"/>
</dbReference>
<dbReference type="EMBL" id="VIIS01000926">
    <property type="protein sequence ID" value="KAF0303609.1"/>
    <property type="molecule type" value="Genomic_DNA"/>
</dbReference>